<dbReference type="GO" id="GO:0000160">
    <property type="term" value="P:phosphorelay signal transduction system"/>
    <property type="evidence" value="ECO:0007669"/>
    <property type="project" value="InterPro"/>
</dbReference>
<evidence type="ECO:0000259" key="6">
    <source>
        <dbReference type="PROSITE" id="PS01124"/>
    </source>
</evidence>
<dbReference type="Proteomes" id="UP000270216">
    <property type="component" value="Unassembled WGS sequence"/>
</dbReference>
<dbReference type="InterPro" id="IPR001789">
    <property type="entry name" value="Sig_transdc_resp-reg_receiver"/>
</dbReference>
<keyword evidence="2" id="KW-0238">DNA-binding</keyword>
<dbReference type="PROSITE" id="PS00041">
    <property type="entry name" value="HTH_ARAC_FAMILY_1"/>
    <property type="match status" value="1"/>
</dbReference>
<dbReference type="GO" id="GO:0043565">
    <property type="term" value="F:sequence-specific DNA binding"/>
    <property type="evidence" value="ECO:0007669"/>
    <property type="project" value="InterPro"/>
</dbReference>
<evidence type="ECO:0000256" key="2">
    <source>
        <dbReference type="ARBA" id="ARBA00023125"/>
    </source>
</evidence>
<dbReference type="SMART" id="SM00448">
    <property type="entry name" value="REC"/>
    <property type="match status" value="1"/>
</dbReference>
<accession>A0A5E5P932</accession>
<evidence type="ECO:0000313" key="8">
    <source>
        <dbReference type="EMBL" id="RSK82372.1"/>
    </source>
</evidence>
<evidence type="ECO:0000313" key="10">
    <source>
        <dbReference type="Proteomes" id="UP000270216"/>
    </source>
</evidence>
<dbReference type="SMART" id="SM00342">
    <property type="entry name" value="HTH_ARAC"/>
    <property type="match status" value="1"/>
</dbReference>
<dbReference type="PANTHER" id="PTHR43280">
    <property type="entry name" value="ARAC-FAMILY TRANSCRIPTIONAL REGULATOR"/>
    <property type="match status" value="1"/>
</dbReference>
<proteinExistence type="predicted"/>
<dbReference type="OrthoDB" id="9178898at2"/>
<gene>
    <name evidence="8" type="ORF">EJE83_09645</name>
    <name evidence="9" type="ORF">PAP18089_04191</name>
</gene>
<organism evidence="9 11">
    <name type="scientific">Pandoraea apista</name>
    <dbReference type="NCBI Taxonomy" id="93218"/>
    <lineage>
        <taxon>Bacteria</taxon>
        <taxon>Pseudomonadati</taxon>
        <taxon>Pseudomonadota</taxon>
        <taxon>Betaproteobacteria</taxon>
        <taxon>Burkholderiales</taxon>
        <taxon>Burkholderiaceae</taxon>
        <taxon>Pandoraea</taxon>
    </lineage>
</organism>
<protein>
    <submittedName>
        <fullName evidence="9">AraC family transcriptional regulator</fullName>
    </submittedName>
    <submittedName>
        <fullName evidence="8">Helix-turn-helix domain-containing protein</fullName>
    </submittedName>
</protein>
<dbReference type="InterPro" id="IPR020449">
    <property type="entry name" value="Tscrpt_reg_AraC-type_HTH"/>
</dbReference>
<name>A0A5E5P932_9BURK</name>
<evidence type="ECO:0000313" key="11">
    <source>
        <dbReference type="Proteomes" id="UP000364291"/>
    </source>
</evidence>
<dbReference type="PRINTS" id="PR00032">
    <property type="entry name" value="HTHARAC"/>
</dbReference>
<dbReference type="Pfam" id="PF12833">
    <property type="entry name" value="HTH_18"/>
    <property type="match status" value="1"/>
</dbReference>
<sequence length="288" mass="31477">MMNALPAFGPHFSQENGGRTAANAAVRASIWILNERPGAFKEVIGELRAQLFNVREVSDGWTSYYEALVSPPTAFVVDGALAGMDARAFCCLVSGAARLRGVPIIYVDAQGASETRSRALASGASDCIVSPFMPEELIARVRVQLRIVRGANNPAEPERADRASRNTRIAMTLINGGRIADINAKTLASAVGASDRRLSRDFREKLGVSVSEYLRREKLGRAAWLLQHSGISITDVAHEVGFRSPCNFSVAFKNHMGLTPSQFRADRQSSMADKRREENSLWAAKQRK</sequence>
<dbReference type="InterPro" id="IPR009057">
    <property type="entry name" value="Homeodomain-like_sf"/>
</dbReference>
<evidence type="ECO:0000256" key="3">
    <source>
        <dbReference type="ARBA" id="ARBA00023163"/>
    </source>
</evidence>
<evidence type="ECO:0000259" key="7">
    <source>
        <dbReference type="PROSITE" id="PS50110"/>
    </source>
</evidence>
<dbReference type="EMBL" id="CABPSX010000010">
    <property type="protein sequence ID" value="VVG73188.1"/>
    <property type="molecule type" value="Genomic_DNA"/>
</dbReference>
<dbReference type="InterPro" id="IPR011006">
    <property type="entry name" value="CheY-like_superfamily"/>
</dbReference>
<feature type="region of interest" description="Disordered" evidence="5">
    <location>
        <begin position="263"/>
        <end position="288"/>
    </location>
</feature>
<dbReference type="Gene3D" id="1.10.10.60">
    <property type="entry name" value="Homeodomain-like"/>
    <property type="match status" value="2"/>
</dbReference>
<keyword evidence="3" id="KW-0804">Transcription</keyword>
<dbReference type="PANTHER" id="PTHR43280:SF2">
    <property type="entry name" value="HTH-TYPE TRANSCRIPTIONAL REGULATOR EXSA"/>
    <property type="match status" value="1"/>
</dbReference>
<evidence type="ECO:0000256" key="4">
    <source>
        <dbReference type="PROSITE-ProRule" id="PRU00169"/>
    </source>
</evidence>
<dbReference type="AlphaFoldDB" id="A0A5E5P932"/>
<evidence type="ECO:0000256" key="1">
    <source>
        <dbReference type="ARBA" id="ARBA00023015"/>
    </source>
</evidence>
<dbReference type="Gene3D" id="3.40.50.2300">
    <property type="match status" value="1"/>
</dbReference>
<evidence type="ECO:0000256" key="5">
    <source>
        <dbReference type="SAM" id="MobiDB-lite"/>
    </source>
</evidence>
<dbReference type="SUPFAM" id="SSF46689">
    <property type="entry name" value="Homeodomain-like"/>
    <property type="match status" value="1"/>
</dbReference>
<dbReference type="PROSITE" id="PS50110">
    <property type="entry name" value="RESPONSE_REGULATORY"/>
    <property type="match status" value="1"/>
</dbReference>
<dbReference type="RefSeq" id="WP_094068234.1">
    <property type="nucleotide sequence ID" value="NZ_CABPSX010000010.1"/>
</dbReference>
<dbReference type="InterPro" id="IPR018060">
    <property type="entry name" value="HTH_AraC"/>
</dbReference>
<dbReference type="PROSITE" id="PS01124">
    <property type="entry name" value="HTH_ARAC_FAMILY_2"/>
    <property type="match status" value="1"/>
</dbReference>
<dbReference type="EMBL" id="RWHX01000013">
    <property type="protein sequence ID" value="RSK82372.1"/>
    <property type="molecule type" value="Genomic_DNA"/>
</dbReference>
<dbReference type="SUPFAM" id="SSF52172">
    <property type="entry name" value="CheY-like"/>
    <property type="match status" value="1"/>
</dbReference>
<feature type="domain" description="Response regulatory" evidence="7">
    <location>
        <begin position="29"/>
        <end position="145"/>
    </location>
</feature>
<keyword evidence="10" id="KW-1185">Reference proteome</keyword>
<dbReference type="Proteomes" id="UP000364291">
    <property type="component" value="Unassembled WGS sequence"/>
</dbReference>
<evidence type="ECO:0000313" key="9">
    <source>
        <dbReference type="EMBL" id="VVG73188.1"/>
    </source>
</evidence>
<dbReference type="GO" id="GO:0003700">
    <property type="term" value="F:DNA-binding transcription factor activity"/>
    <property type="evidence" value="ECO:0007669"/>
    <property type="project" value="InterPro"/>
</dbReference>
<dbReference type="InterPro" id="IPR018062">
    <property type="entry name" value="HTH_AraC-typ_CS"/>
</dbReference>
<reference evidence="9 11" key="2">
    <citation type="submission" date="2019-08" db="EMBL/GenBank/DDBJ databases">
        <authorList>
            <person name="Peeters C."/>
        </authorList>
    </citation>
    <scope>NUCLEOTIDE SEQUENCE [LARGE SCALE GENOMIC DNA]</scope>
    <source>
        <strain evidence="9 11">LMG 18089</strain>
    </source>
</reference>
<keyword evidence="4" id="KW-0597">Phosphoprotein</keyword>
<keyword evidence="1" id="KW-0805">Transcription regulation</keyword>
<reference evidence="8 10" key="1">
    <citation type="submission" date="2018-12" db="EMBL/GenBank/DDBJ databases">
        <title>Whole genome sequence of a Pandoraea apista isolate from a patient with cystic fibrosis.</title>
        <authorList>
            <person name="Kenna D.T."/>
            <person name="Turton J.F."/>
        </authorList>
    </citation>
    <scope>NUCLEOTIDE SEQUENCE [LARGE SCALE GENOMIC DNA]</scope>
    <source>
        <strain evidence="8 10">Pa13324</strain>
    </source>
</reference>
<feature type="compositionally biased region" description="Basic and acidic residues" evidence="5">
    <location>
        <begin position="264"/>
        <end position="279"/>
    </location>
</feature>
<feature type="domain" description="HTH araC/xylS-type" evidence="6">
    <location>
        <begin position="168"/>
        <end position="266"/>
    </location>
</feature>
<feature type="modified residue" description="4-aspartylphosphate" evidence="4">
    <location>
        <position position="78"/>
    </location>
</feature>